<feature type="compositionally biased region" description="Low complexity" evidence="1">
    <location>
        <begin position="229"/>
        <end position="250"/>
    </location>
</feature>
<evidence type="ECO:0000313" key="3">
    <source>
        <dbReference type="Proteomes" id="UP000295122"/>
    </source>
</evidence>
<proteinExistence type="predicted"/>
<keyword evidence="3" id="KW-1185">Reference proteome</keyword>
<name>A0A4V3DXM6_9HYPH</name>
<feature type="compositionally biased region" description="Basic and acidic residues" evidence="1">
    <location>
        <begin position="110"/>
        <end position="132"/>
    </location>
</feature>
<feature type="region of interest" description="Disordered" evidence="1">
    <location>
        <begin position="229"/>
        <end position="262"/>
    </location>
</feature>
<sequence length="262" mass="28139">MTTPGRRTRRFRLVDGVVVAAGALLLLKVASFLATPSEPDLAPDGLPRFGHVIGHARSNYRPADPDVTGSVSGKAPPEVAPPGAAEAPSVPSEPGRDVSAETPKGSPSERAIRERLGERREELQQRSRDLETREKLLEEAERRAEARAEERRRAEQGTVRAEVEKEAEPLKGLVVMYEAMKPKDAARVFDRLPQDVLVPIVRRIAPRKMAEILGAMSPDVAQKLTTALARPAGAAEASPVAALPPGELPAIEPPPKAGARPN</sequence>
<evidence type="ECO:0000313" key="2">
    <source>
        <dbReference type="EMBL" id="TDR88909.1"/>
    </source>
</evidence>
<keyword evidence="2" id="KW-0966">Cell projection</keyword>
<feature type="compositionally biased region" description="Low complexity" evidence="1">
    <location>
        <begin position="75"/>
        <end position="93"/>
    </location>
</feature>
<comment type="caution">
    <text evidence="2">The sequence shown here is derived from an EMBL/GenBank/DDBJ whole genome shotgun (WGS) entry which is preliminary data.</text>
</comment>
<dbReference type="OrthoDB" id="9791432at2"/>
<dbReference type="EMBL" id="SNZR01000014">
    <property type="protein sequence ID" value="TDR88909.1"/>
    <property type="molecule type" value="Genomic_DNA"/>
</dbReference>
<keyword evidence="2" id="KW-0969">Cilium</keyword>
<dbReference type="AlphaFoldDB" id="A0A4V3DXM6"/>
<dbReference type="SUPFAM" id="SSF158791">
    <property type="entry name" value="MgtE N-terminal domain-like"/>
    <property type="match status" value="1"/>
</dbReference>
<evidence type="ECO:0000256" key="1">
    <source>
        <dbReference type="SAM" id="MobiDB-lite"/>
    </source>
</evidence>
<dbReference type="RefSeq" id="WP_133772198.1">
    <property type="nucleotide sequence ID" value="NZ_SNZR01000014.1"/>
</dbReference>
<organism evidence="2 3">
    <name type="scientific">Enterovirga rhinocerotis</name>
    <dbReference type="NCBI Taxonomy" id="1339210"/>
    <lineage>
        <taxon>Bacteria</taxon>
        <taxon>Pseudomonadati</taxon>
        <taxon>Pseudomonadota</taxon>
        <taxon>Alphaproteobacteria</taxon>
        <taxon>Hyphomicrobiales</taxon>
        <taxon>Methylobacteriaceae</taxon>
        <taxon>Enterovirga</taxon>
    </lineage>
</organism>
<reference evidence="2 3" key="1">
    <citation type="submission" date="2019-03" db="EMBL/GenBank/DDBJ databases">
        <title>Genomic Encyclopedia of Type Strains, Phase IV (KMG-IV): sequencing the most valuable type-strain genomes for metagenomic binning, comparative biology and taxonomic classification.</title>
        <authorList>
            <person name="Goeker M."/>
        </authorList>
    </citation>
    <scope>NUCLEOTIDE SEQUENCE [LARGE SCALE GENOMIC DNA]</scope>
    <source>
        <strain evidence="2 3">DSM 25903</strain>
    </source>
</reference>
<protein>
    <submittedName>
        <fullName evidence="2">Flagellar motility protein MotE (MotC chaperone)</fullName>
    </submittedName>
</protein>
<accession>A0A4V3DXM6</accession>
<feature type="region of interest" description="Disordered" evidence="1">
    <location>
        <begin position="60"/>
        <end position="132"/>
    </location>
</feature>
<keyword evidence="2" id="KW-0282">Flagellum</keyword>
<dbReference type="Proteomes" id="UP000295122">
    <property type="component" value="Unassembled WGS sequence"/>
</dbReference>
<gene>
    <name evidence="2" type="ORF">EV668_3394</name>
</gene>